<dbReference type="EMBL" id="VSSQ01042935">
    <property type="protein sequence ID" value="MPM96565.1"/>
    <property type="molecule type" value="Genomic_DNA"/>
</dbReference>
<dbReference type="GO" id="GO:0008738">
    <property type="term" value="F:L-fuculose-phosphate aldolase activity"/>
    <property type="evidence" value="ECO:0007669"/>
    <property type="project" value="UniProtKB-EC"/>
</dbReference>
<keyword evidence="1" id="KW-0479">Metal-binding</keyword>
<dbReference type="GO" id="GO:0019323">
    <property type="term" value="P:pentose catabolic process"/>
    <property type="evidence" value="ECO:0007669"/>
    <property type="project" value="TreeGrafter"/>
</dbReference>
<dbReference type="PANTHER" id="PTHR22789">
    <property type="entry name" value="FUCULOSE PHOSPHATE ALDOLASE"/>
    <property type="match status" value="1"/>
</dbReference>
<sequence>MAITPSGIDYDLLTADDIQIIDFDGHKVEGTLKPSSEFRMHLDTYKQRPEFTSFIHTHATYACTLAVLNQPLVAIDYLVAYAGGKDVRVSKYASFGTAELSQNALAAMEGRNAVILANHGLNVAGQELADTFMEVEVLEFCCKLQVLAMSAGQPVILPDQEMERMVEDFKHYGQK</sequence>
<dbReference type="PANTHER" id="PTHR22789:SF0">
    <property type="entry name" value="3-OXO-TETRONATE 4-PHOSPHATE DECARBOXYLASE-RELATED"/>
    <property type="match status" value="1"/>
</dbReference>
<evidence type="ECO:0000259" key="3">
    <source>
        <dbReference type="SMART" id="SM01007"/>
    </source>
</evidence>
<dbReference type="AlphaFoldDB" id="A0A645E4Y0"/>
<comment type="caution">
    <text evidence="4">The sequence shown here is derived from an EMBL/GenBank/DDBJ whole genome shotgun (WGS) entry which is preliminary data.</text>
</comment>
<keyword evidence="2 4" id="KW-0456">Lyase</keyword>
<dbReference type="InterPro" id="IPR050197">
    <property type="entry name" value="Aldolase_class_II_sugar_metab"/>
</dbReference>
<dbReference type="GO" id="GO:0005829">
    <property type="term" value="C:cytosol"/>
    <property type="evidence" value="ECO:0007669"/>
    <property type="project" value="TreeGrafter"/>
</dbReference>
<gene>
    <name evidence="4" type="primary">fucA_19</name>
    <name evidence="4" type="ORF">SDC9_143729</name>
</gene>
<reference evidence="4" key="1">
    <citation type="submission" date="2019-08" db="EMBL/GenBank/DDBJ databases">
        <authorList>
            <person name="Kucharzyk K."/>
            <person name="Murdoch R.W."/>
            <person name="Higgins S."/>
            <person name="Loffler F."/>
        </authorList>
    </citation>
    <scope>NUCLEOTIDE SEQUENCE</scope>
</reference>
<protein>
    <submittedName>
        <fullName evidence="4">L-fuculose phosphate aldolase</fullName>
        <ecNumber evidence="4">4.1.2.17</ecNumber>
    </submittedName>
</protein>
<organism evidence="4">
    <name type="scientific">bioreactor metagenome</name>
    <dbReference type="NCBI Taxonomy" id="1076179"/>
    <lineage>
        <taxon>unclassified sequences</taxon>
        <taxon>metagenomes</taxon>
        <taxon>ecological metagenomes</taxon>
    </lineage>
</organism>
<feature type="domain" description="Class II aldolase/adducin N-terminal" evidence="3">
    <location>
        <begin position="1"/>
        <end position="146"/>
    </location>
</feature>
<dbReference type="SUPFAM" id="SSF53639">
    <property type="entry name" value="AraD/HMP-PK domain-like"/>
    <property type="match status" value="1"/>
</dbReference>
<dbReference type="SMART" id="SM01007">
    <property type="entry name" value="Aldolase_II"/>
    <property type="match status" value="1"/>
</dbReference>
<dbReference type="InterPro" id="IPR036409">
    <property type="entry name" value="Aldolase_II/adducin_N_sf"/>
</dbReference>
<evidence type="ECO:0000256" key="1">
    <source>
        <dbReference type="ARBA" id="ARBA00022723"/>
    </source>
</evidence>
<name>A0A645E4Y0_9ZZZZ</name>
<evidence type="ECO:0000313" key="4">
    <source>
        <dbReference type="EMBL" id="MPM96565.1"/>
    </source>
</evidence>
<dbReference type="Pfam" id="PF00596">
    <property type="entry name" value="Aldolase_II"/>
    <property type="match status" value="1"/>
</dbReference>
<dbReference type="InterPro" id="IPR001303">
    <property type="entry name" value="Aldolase_II/adducin_N"/>
</dbReference>
<dbReference type="GO" id="GO:0046872">
    <property type="term" value="F:metal ion binding"/>
    <property type="evidence" value="ECO:0007669"/>
    <property type="project" value="UniProtKB-KW"/>
</dbReference>
<accession>A0A645E4Y0</accession>
<proteinExistence type="predicted"/>
<evidence type="ECO:0000256" key="2">
    <source>
        <dbReference type="ARBA" id="ARBA00023239"/>
    </source>
</evidence>
<dbReference type="EC" id="4.1.2.17" evidence="4"/>
<dbReference type="Gene3D" id="3.40.225.10">
    <property type="entry name" value="Class II aldolase/adducin N-terminal domain"/>
    <property type="match status" value="1"/>
</dbReference>